<organism evidence="1 2">
    <name type="scientific">Cotesia glomerata</name>
    <name type="common">Lepidopteran parasitic wasp</name>
    <name type="synonym">Apanteles glomeratus</name>
    <dbReference type="NCBI Taxonomy" id="32391"/>
    <lineage>
        <taxon>Eukaryota</taxon>
        <taxon>Metazoa</taxon>
        <taxon>Ecdysozoa</taxon>
        <taxon>Arthropoda</taxon>
        <taxon>Hexapoda</taxon>
        <taxon>Insecta</taxon>
        <taxon>Pterygota</taxon>
        <taxon>Neoptera</taxon>
        <taxon>Endopterygota</taxon>
        <taxon>Hymenoptera</taxon>
        <taxon>Apocrita</taxon>
        <taxon>Ichneumonoidea</taxon>
        <taxon>Braconidae</taxon>
        <taxon>Microgastrinae</taxon>
        <taxon>Cotesia</taxon>
    </lineage>
</organism>
<gene>
    <name evidence="1" type="ORF">KQX54_008911</name>
</gene>
<evidence type="ECO:0000313" key="1">
    <source>
        <dbReference type="EMBL" id="KAH0546360.1"/>
    </source>
</evidence>
<keyword evidence="2" id="KW-1185">Reference proteome</keyword>
<dbReference type="EMBL" id="JAHXZJ010002237">
    <property type="protein sequence ID" value="KAH0546360.1"/>
    <property type="molecule type" value="Genomic_DNA"/>
</dbReference>
<reference evidence="1 2" key="1">
    <citation type="journal article" date="2021" name="J. Hered.">
        <title>A chromosome-level genome assembly of the parasitoid wasp, Cotesia glomerata (Hymenoptera: Braconidae).</title>
        <authorList>
            <person name="Pinto B.J."/>
            <person name="Weis J.J."/>
            <person name="Gamble T."/>
            <person name="Ode P.J."/>
            <person name="Paul R."/>
            <person name="Zaspel J.M."/>
        </authorList>
    </citation>
    <scope>NUCLEOTIDE SEQUENCE [LARGE SCALE GENOMIC DNA]</scope>
    <source>
        <strain evidence="1">CgM1</strain>
    </source>
</reference>
<evidence type="ECO:0000313" key="2">
    <source>
        <dbReference type="Proteomes" id="UP000826195"/>
    </source>
</evidence>
<accession>A0AAV7I869</accession>
<protein>
    <recommendedName>
        <fullName evidence="3">Secreted protein</fullName>
    </recommendedName>
</protein>
<comment type="caution">
    <text evidence="1">The sequence shown here is derived from an EMBL/GenBank/DDBJ whole genome shotgun (WGS) entry which is preliminary data.</text>
</comment>
<proteinExistence type="predicted"/>
<sequence length="82" mass="9867">MGKRGRLNRLLFLFLATSRDYSRSFGSGIPEHPSPKIHKYIAKGRHLHCQDPRYWHEPFRWKELRAIASLHHNSYLTLRYYS</sequence>
<name>A0AAV7I869_COTGL</name>
<evidence type="ECO:0008006" key="3">
    <source>
        <dbReference type="Google" id="ProtNLM"/>
    </source>
</evidence>
<dbReference type="Proteomes" id="UP000826195">
    <property type="component" value="Unassembled WGS sequence"/>
</dbReference>
<dbReference type="AlphaFoldDB" id="A0AAV7I869"/>